<dbReference type="EMBL" id="PYAV01000018">
    <property type="protein sequence ID" value="PSL41705.1"/>
    <property type="molecule type" value="Genomic_DNA"/>
</dbReference>
<gene>
    <name evidence="1" type="ORF">B0H94_11818</name>
</gene>
<sequence>MDFLLQAKRYIEENADLFVDLLSVGQQGDGDDIAIRPTPGNIEGRYADRGKVMRFQFQILVNHKLNRTSYETILDIANTLDGLRNGAITSSDGSFYMVKCELYNTPQFVERTSDGDLHTALFEAELLIEED</sequence>
<organism evidence="1 2">
    <name type="scientific">Salsuginibacillus halophilus</name>
    <dbReference type="NCBI Taxonomy" id="517424"/>
    <lineage>
        <taxon>Bacteria</taxon>
        <taxon>Bacillati</taxon>
        <taxon>Bacillota</taxon>
        <taxon>Bacilli</taxon>
        <taxon>Bacillales</taxon>
        <taxon>Bacillaceae</taxon>
        <taxon>Salsuginibacillus</taxon>
    </lineage>
</organism>
<reference evidence="1 2" key="1">
    <citation type="submission" date="2018-03" db="EMBL/GenBank/DDBJ databases">
        <title>Genomic Encyclopedia of Type Strains, Phase III (KMG-III): the genomes of soil and plant-associated and newly described type strains.</title>
        <authorList>
            <person name="Whitman W."/>
        </authorList>
    </citation>
    <scope>NUCLEOTIDE SEQUENCE [LARGE SCALE GENOMIC DNA]</scope>
    <source>
        <strain evidence="1 2">CGMCC 1.07653</strain>
    </source>
</reference>
<keyword evidence="2" id="KW-1185">Reference proteome</keyword>
<evidence type="ECO:0000313" key="2">
    <source>
        <dbReference type="Proteomes" id="UP000242310"/>
    </source>
</evidence>
<proteinExistence type="predicted"/>
<dbReference type="RefSeq" id="WP_106589881.1">
    <property type="nucleotide sequence ID" value="NZ_PYAV01000018.1"/>
</dbReference>
<comment type="caution">
    <text evidence="1">The sequence shown here is derived from an EMBL/GenBank/DDBJ whole genome shotgun (WGS) entry which is preliminary data.</text>
</comment>
<dbReference type="AlphaFoldDB" id="A0A2P8H642"/>
<dbReference type="OrthoDB" id="2884256at2"/>
<protein>
    <submittedName>
        <fullName evidence="1">Minor capsid protein</fullName>
    </submittedName>
</protein>
<evidence type="ECO:0000313" key="1">
    <source>
        <dbReference type="EMBL" id="PSL41705.1"/>
    </source>
</evidence>
<dbReference type="Proteomes" id="UP000242310">
    <property type="component" value="Unassembled WGS sequence"/>
</dbReference>
<accession>A0A2P8H642</accession>
<name>A0A2P8H642_9BACI</name>